<dbReference type="Gene3D" id="3.90.1150.10">
    <property type="entry name" value="Aspartate Aminotransferase, domain 1"/>
    <property type="match status" value="1"/>
</dbReference>
<evidence type="ECO:0000313" key="1">
    <source>
        <dbReference type="EMBL" id="EEG30744.1"/>
    </source>
</evidence>
<dbReference type="Gene3D" id="3.40.640.10">
    <property type="entry name" value="Type I PLP-dependent aspartate aminotransferase-like (Major domain)"/>
    <property type="match status" value="1"/>
</dbReference>
<sequence length="439" mass="48414">MAAYNTMSVEQLTEIKEQLQKEYDTFKAQGLKLDMSRGKPGRDQLDLSVGMMNNLTSDDLVTTASGADTRNYGMLDGIPEAKELFGQLLGVDASQVIIGGNSSLNMMYDTIARAMQFGILGSTPWNKLDKVKFLCPVPGYDRHFAICELFGIEMINIAMDENGPDMDEVERLVSSDASVKGIWCVPKYSNPTGVTYSDEVVKRFAALKPAAKDFRIFWDNAYCVHHLGEEQDELLNLYEEAAKNGNENIVYLFASTSKVTFSGAGVAAMASSPANFKDILQKMTIQTIGYDKINQLRHCKFLKNVEMLQEHMRKHAALIKPKFDAVLDTLSAELDGLGIASWSHPKGGYFISFDTMDGCAERVGQLCKEAGVVLTPVGATFPYGQDPNNRNIRIAPTFPPIGELQQALDLFCICVKIASIEHIIQNSDVICTIPDQVNA</sequence>
<keyword evidence="1" id="KW-0032">Aminotransferase</keyword>
<gene>
    <name evidence="1" type="ORF">CLOSTMETH_01671</name>
</gene>
<dbReference type="Proteomes" id="UP000003340">
    <property type="component" value="Unassembled WGS sequence"/>
</dbReference>
<dbReference type="STRING" id="537013.CLOSTMETH_01671"/>
<dbReference type="HOGENOM" id="CLU_635914_0_0_9"/>
<evidence type="ECO:0000313" key="2">
    <source>
        <dbReference type="Proteomes" id="UP000003340"/>
    </source>
</evidence>
<dbReference type="eggNOG" id="COG1167">
    <property type="taxonomic scope" value="Bacteria"/>
</dbReference>
<accession>C0ECV0</accession>
<reference evidence="1 2" key="2">
    <citation type="submission" date="2009-02" db="EMBL/GenBank/DDBJ databases">
        <title>Draft genome sequence of Clostridium methylpentosum (DSM 5476).</title>
        <authorList>
            <person name="Sudarsanam P."/>
            <person name="Ley R."/>
            <person name="Guruge J."/>
            <person name="Turnbaugh P.J."/>
            <person name="Mahowald M."/>
            <person name="Liep D."/>
            <person name="Gordon J."/>
        </authorList>
    </citation>
    <scope>NUCLEOTIDE SEQUENCE [LARGE SCALE GENOMIC DNA]</scope>
    <source>
        <strain evidence="1 2">DSM 5476</strain>
    </source>
</reference>
<comment type="caution">
    <text evidence="1">The sequence shown here is derived from an EMBL/GenBank/DDBJ whole genome shotgun (WGS) entry which is preliminary data.</text>
</comment>
<dbReference type="InterPro" id="IPR024551">
    <property type="entry name" value="AspAT_Ic"/>
</dbReference>
<dbReference type="InterPro" id="IPR015422">
    <property type="entry name" value="PyrdxlP-dep_Trfase_small"/>
</dbReference>
<dbReference type="EMBL" id="ACEC01000057">
    <property type="protein sequence ID" value="EEG30744.1"/>
    <property type="molecule type" value="Genomic_DNA"/>
</dbReference>
<keyword evidence="2" id="KW-1185">Reference proteome</keyword>
<name>C0ECV0_9FIRM</name>
<dbReference type="PANTHER" id="PTHR43799">
    <property type="entry name" value="AMINOTRANSFERASE, PUTATIVE-RELATED"/>
    <property type="match status" value="1"/>
</dbReference>
<proteinExistence type="predicted"/>
<dbReference type="InterPro" id="IPR015421">
    <property type="entry name" value="PyrdxlP-dep_Trfase_major"/>
</dbReference>
<dbReference type="GO" id="GO:0004069">
    <property type="term" value="F:L-aspartate:2-oxoglutarate aminotransferase activity"/>
    <property type="evidence" value="ECO:0007669"/>
    <property type="project" value="InterPro"/>
</dbReference>
<dbReference type="Pfam" id="PF12897">
    <property type="entry name" value="Asp_aminotransf"/>
    <property type="match status" value="1"/>
</dbReference>
<protein>
    <submittedName>
        <fullName evidence="1">Aminotransferase, class I/II</fullName>
        <ecNumber evidence="1">2.6.1.-</ecNumber>
    </submittedName>
</protein>
<dbReference type="InterPro" id="IPR015424">
    <property type="entry name" value="PyrdxlP-dep_Trfase"/>
</dbReference>
<dbReference type="SUPFAM" id="SSF53383">
    <property type="entry name" value="PLP-dependent transferases"/>
    <property type="match status" value="1"/>
</dbReference>
<keyword evidence="1" id="KW-0808">Transferase</keyword>
<dbReference type="PANTHER" id="PTHR43799:SF1">
    <property type="entry name" value="ASPARTATE AMINOTRANSFERASE"/>
    <property type="match status" value="1"/>
</dbReference>
<dbReference type="AlphaFoldDB" id="C0ECV0"/>
<dbReference type="CDD" id="cd00609">
    <property type="entry name" value="AAT_like"/>
    <property type="match status" value="1"/>
</dbReference>
<reference evidence="1 2" key="1">
    <citation type="submission" date="2009-01" db="EMBL/GenBank/DDBJ databases">
        <authorList>
            <person name="Fulton L."/>
            <person name="Clifton S."/>
            <person name="Fulton B."/>
            <person name="Xu J."/>
            <person name="Minx P."/>
            <person name="Pepin K.H."/>
            <person name="Johnson M."/>
            <person name="Bhonagiri V."/>
            <person name="Nash W.E."/>
            <person name="Mardis E.R."/>
            <person name="Wilson R.K."/>
        </authorList>
    </citation>
    <scope>NUCLEOTIDE SEQUENCE [LARGE SCALE GENOMIC DNA]</scope>
    <source>
        <strain evidence="1 2">DSM 5476</strain>
    </source>
</reference>
<organism evidence="1 2">
    <name type="scientific">[Clostridium] methylpentosum DSM 5476</name>
    <dbReference type="NCBI Taxonomy" id="537013"/>
    <lineage>
        <taxon>Bacteria</taxon>
        <taxon>Bacillati</taxon>
        <taxon>Bacillota</taxon>
        <taxon>Clostridia</taxon>
        <taxon>Eubacteriales</taxon>
        <taxon>Oscillospiraceae</taxon>
        <taxon>Oscillospiraceae incertae sedis</taxon>
    </lineage>
</organism>
<dbReference type="EC" id="2.6.1.-" evidence="1"/>